<dbReference type="EMBL" id="JABWMJ010000001">
    <property type="protein sequence ID" value="NUZ04413.1"/>
    <property type="molecule type" value="Genomic_DNA"/>
</dbReference>
<dbReference type="SUPFAM" id="SSF53850">
    <property type="entry name" value="Periplasmic binding protein-like II"/>
    <property type="match status" value="1"/>
</dbReference>
<evidence type="ECO:0000256" key="1">
    <source>
        <dbReference type="ARBA" id="ARBA00004418"/>
    </source>
</evidence>
<dbReference type="GO" id="GO:0140104">
    <property type="term" value="F:molecular carrier activity"/>
    <property type="evidence" value="ECO:0007669"/>
    <property type="project" value="InterPro"/>
</dbReference>
<keyword evidence="8" id="KW-1185">Reference proteome</keyword>
<dbReference type="RefSeq" id="WP_176065340.1">
    <property type="nucleotide sequence ID" value="NZ_JABWMJ010000001.1"/>
</dbReference>
<dbReference type="InterPro" id="IPR005669">
    <property type="entry name" value="Thiosulph/SO4-bd"/>
</dbReference>
<dbReference type="Proteomes" id="UP000529637">
    <property type="component" value="Unassembled WGS sequence"/>
</dbReference>
<gene>
    <name evidence="7" type="ORF">HQN59_01425</name>
</gene>
<evidence type="ECO:0000256" key="6">
    <source>
        <dbReference type="SAM" id="SignalP"/>
    </source>
</evidence>
<name>A0A7Y6TUW7_9BURK</name>
<comment type="similarity">
    <text evidence="2">Belongs to the prokaryotic sulfate-binding protein family.</text>
</comment>
<organism evidence="7 8">
    <name type="scientific">Piscinibacter koreensis</name>
    <dbReference type="NCBI Taxonomy" id="2742824"/>
    <lineage>
        <taxon>Bacteria</taxon>
        <taxon>Pseudomonadati</taxon>
        <taxon>Pseudomonadota</taxon>
        <taxon>Betaproteobacteria</taxon>
        <taxon>Burkholderiales</taxon>
        <taxon>Sphaerotilaceae</taxon>
        <taxon>Piscinibacter</taxon>
    </lineage>
</organism>
<proteinExistence type="inferred from homology"/>
<dbReference type="PANTHER" id="PTHR30368:SF2">
    <property type="entry name" value="SULFATE-BINDING PROTEIN"/>
    <property type="match status" value="1"/>
</dbReference>
<dbReference type="Gene3D" id="3.40.190.10">
    <property type="entry name" value="Periplasmic binding protein-like II"/>
    <property type="match status" value="2"/>
</dbReference>
<keyword evidence="3" id="KW-0813">Transport</keyword>
<dbReference type="CDD" id="cd01005">
    <property type="entry name" value="PBP2_CysP"/>
    <property type="match status" value="1"/>
</dbReference>
<dbReference type="Pfam" id="PF13531">
    <property type="entry name" value="SBP_bac_11"/>
    <property type="match status" value="1"/>
</dbReference>
<protein>
    <submittedName>
        <fullName evidence="7">Sulfate ABC transporter substrate-binding protein</fullName>
    </submittedName>
</protein>
<comment type="caution">
    <text evidence="7">The sequence shown here is derived from an EMBL/GenBank/DDBJ whole genome shotgun (WGS) entry which is preliminary data.</text>
</comment>
<dbReference type="NCBIfam" id="NF008022">
    <property type="entry name" value="PRK10752.1"/>
    <property type="match status" value="1"/>
</dbReference>
<evidence type="ECO:0000256" key="4">
    <source>
        <dbReference type="ARBA" id="ARBA00022729"/>
    </source>
</evidence>
<dbReference type="GO" id="GO:1902358">
    <property type="term" value="P:sulfate transmembrane transport"/>
    <property type="evidence" value="ECO:0007669"/>
    <property type="project" value="InterPro"/>
</dbReference>
<evidence type="ECO:0000313" key="7">
    <source>
        <dbReference type="EMBL" id="NUZ04413.1"/>
    </source>
</evidence>
<dbReference type="PROSITE" id="PS51318">
    <property type="entry name" value="TAT"/>
    <property type="match status" value="1"/>
</dbReference>
<dbReference type="GO" id="GO:0042597">
    <property type="term" value="C:periplasmic space"/>
    <property type="evidence" value="ECO:0007669"/>
    <property type="project" value="UniProtKB-SubCell"/>
</dbReference>
<comment type="subcellular location">
    <subcellularLocation>
        <location evidence="1">Periplasm</location>
    </subcellularLocation>
</comment>
<reference evidence="7 8" key="1">
    <citation type="submission" date="2020-06" db="EMBL/GenBank/DDBJ databases">
        <title>Schlegella sp. ID0723 isolated from air conditioner.</title>
        <authorList>
            <person name="Kim D.Y."/>
            <person name="Kim D.-U."/>
        </authorList>
    </citation>
    <scope>NUCLEOTIDE SEQUENCE [LARGE SCALE GENOMIC DNA]</scope>
    <source>
        <strain evidence="7 8">ID0723</strain>
    </source>
</reference>
<dbReference type="NCBIfam" id="TIGR00971">
    <property type="entry name" value="3a0106s03"/>
    <property type="match status" value="1"/>
</dbReference>
<evidence type="ECO:0000256" key="5">
    <source>
        <dbReference type="ARBA" id="ARBA00022764"/>
    </source>
</evidence>
<evidence type="ECO:0000313" key="8">
    <source>
        <dbReference type="Proteomes" id="UP000529637"/>
    </source>
</evidence>
<dbReference type="NCBIfam" id="NF008106">
    <property type="entry name" value="PRK10852.1"/>
    <property type="match status" value="1"/>
</dbReference>
<dbReference type="PANTHER" id="PTHR30368">
    <property type="entry name" value="SULFATE-BINDING PROTEIN"/>
    <property type="match status" value="1"/>
</dbReference>
<evidence type="ECO:0000256" key="2">
    <source>
        <dbReference type="ARBA" id="ARBA00006099"/>
    </source>
</evidence>
<sequence>MSSRSLDRRAVLALAAKSALVASAAGVAGFAQAAGVTLLNVSYDVARELYKEINPAFQRAWKKASGEDITVNQSHGGSTKQARSVIDGLAADVVTMNQASDIDAIATIGKLIPVDWAKRLPNNSAPTTSVTVILVRKGNPKKITDWPDLAKPGTSVVIPNPKITGNGRYTYVAAWGSVLKAGGTPAQARELVQKIFANVPVFDGGGRAATTTFAQRNIGDALCTFESEVNLIKAEFGDQFDVVYPKSTILAENPVAVIDKVVDKKGTRNQAEAYLKFLYSDEAQEIAAKHQIRPRSAALLKKYAKDFPPVTTFTIDEYFGGWSRALTEHFADGAIYDQIIAKR</sequence>
<accession>A0A7Y6TUW7</accession>
<dbReference type="InterPro" id="IPR006311">
    <property type="entry name" value="TAT_signal"/>
</dbReference>
<feature type="signal peptide" evidence="6">
    <location>
        <begin position="1"/>
        <end position="33"/>
    </location>
</feature>
<keyword evidence="5" id="KW-0574">Periplasm</keyword>
<evidence type="ECO:0000256" key="3">
    <source>
        <dbReference type="ARBA" id="ARBA00022448"/>
    </source>
</evidence>
<keyword evidence="4 6" id="KW-0732">Signal</keyword>
<feature type="chain" id="PRO_5031402133" evidence="6">
    <location>
        <begin position="34"/>
        <end position="343"/>
    </location>
</feature>
<dbReference type="AlphaFoldDB" id="A0A7Y6TUW7"/>